<feature type="domain" description="F-box" evidence="1">
    <location>
        <begin position="1"/>
        <end position="40"/>
    </location>
</feature>
<dbReference type="InterPro" id="IPR001810">
    <property type="entry name" value="F-box_dom"/>
</dbReference>
<evidence type="ECO:0000313" key="3">
    <source>
        <dbReference type="Proteomes" id="UP000504638"/>
    </source>
</evidence>
<feature type="non-terminal residue" evidence="2">
    <location>
        <position position="1"/>
    </location>
</feature>
<gene>
    <name evidence="2 4" type="ORF">P152DRAFT_382179</name>
</gene>
<organism evidence="2">
    <name type="scientific">Eremomyces bilateralis CBS 781.70</name>
    <dbReference type="NCBI Taxonomy" id="1392243"/>
    <lineage>
        <taxon>Eukaryota</taxon>
        <taxon>Fungi</taxon>
        <taxon>Dikarya</taxon>
        <taxon>Ascomycota</taxon>
        <taxon>Pezizomycotina</taxon>
        <taxon>Dothideomycetes</taxon>
        <taxon>Dothideomycetes incertae sedis</taxon>
        <taxon>Eremomycetales</taxon>
        <taxon>Eremomycetaceae</taxon>
        <taxon>Eremomyces</taxon>
    </lineage>
</organism>
<reference evidence="4" key="3">
    <citation type="submission" date="2025-04" db="UniProtKB">
        <authorList>
            <consortium name="RefSeq"/>
        </authorList>
    </citation>
    <scope>IDENTIFICATION</scope>
    <source>
        <strain evidence="4">CBS 781.70</strain>
    </source>
</reference>
<reference evidence="4" key="2">
    <citation type="submission" date="2020-04" db="EMBL/GenBank/DDBJ databases">
        <authorList>
            <consortium name="NCBI Genome Project"/>
        </authorList>
    </citation>
    <scope>NUCLEOTIDE SEQUENCE</scope>
    <source>
        <strain evidence="4">CBS 781.70</strain>
    </source>
</reference>
<proteinExistence type="predicted"/>
<dbReference type="RefSeq" id="XP_033537531.1">
    <property type="nucleotide sequence ID" value="XM_033675754.1"/>
</dbReference>
<keyword evidence="3" id="KW-1185">Reference proteome</keyword>
<evidence type="ECO:0000259" key="1">
    <source>
        <dbReference type="PROSITE" id="PS50181"/>
    </source>
</evidence>
<dbReference type="SUPFAM" id="SSF81383">
    <property type="entry name" value="F-box domain"/>
    <property type="match status" value="1"/>
</dbReference>
<dbReference type="OrthoDB" id="5281164at2759"/>
<dbReference type="Pfam" id="PF00646">
    <property type="entry name" value="F-box"/>
    <property type="match status" value="1"/>
</dbReference>
<name>A0A6G1GDB7_9PEZI</name>
<evidence type="ECO:0000313" key="4">
    <source>
        <dbReference type="RefSeq" id="XP_033537531.1"/>
    </source>
</evidence>
<evidence type="ECO:0000313" key="2">
    <source>
        <dbReference type="EMBL" id="KAF1815900.1"/>
    </source>
</evidence>
<dbReference type="Proteomes" id="UP000504638">
    <property type="component" value="Unplaced"/>
</dbReference>
<feature type="non-terminal residue" evidence="2">
    <location>
        <position position="130"/>
    </location>
</feature>
<dbReference type="AlphaFoldDB" id="A0A6G1GDB7"/>
<dbReference type="EMBL" id="ML975151">
    <property type="protein sequence ID" value="KAF1815900.1"/>
    <property type="molecule type" value="Genomic_DNA"/>
</dbReference>
<protein>
    <recommendedName>
        <fullName evidence="1">F-box domain-containing protein</fullName>
    </recommendedName>
</protein>
<dbReference type="InterPro" id="IPR036047">
    <property type="entry name" value="F-box-like_dom_sf"/>
</dbReference>
<dbReference type="GeneID" id="54416324"/>
<sequence length="130" mass="14830">LPTEMHLEIISHLSIPSPQRLQQTSRHFCSLVKRPTLRTLLEEESLPWAREQQYLTCSECVKFRKRSSFADDMTVGEYSPGCLKASQRMCIWCALQNDKFPLGTLMRVGGRTHVVCLQCGRCRSEIGTKG</sequence>
<dbReference type="PROSITE" id="PS50181">
    <property type="entry name" value="FBOX"/>
    <property type="match status" value="1"/>
</dbReference>
<reference evidence="2 4" key="1">
    <citation type="submission" date="2020-01" db="EMBL/GenBank/DDBJ databases">
        <authorList>
            <consortium name="DOE Joint Genome Institute"/>
            <person name="Haridas S."/>
            <person name="Albert R."/>
            <person name="Binder M."/>
            <person name="Bloem J."/>
            <person name="Labutti K."/>
            <person name="Salamov A."/>
            <person name="Andreopoulos B."/>
            <person name="Baker S.E."/>
            <person name="Barry K."/>
            <person name="Bills G."/>
            <person name="Bluhm B.H."/>
            <person name="Cannon C."/>
            <person name="Castanera R."/>
            <person name="Culley D.E."/>
            <person name="Daum C."/>
            <person name="Ezra D."/>
            <person name="Gonzalez J.B."/>
            <person name="Henrissat B."/>
            <person name="Kuo A."/>
            <person name="Liang C."/>
            <person name="Lipzen A."/>
            <person name="Lutzoni F."/>
            <person name="Magnuson J."/>
            <person name="Mondo S."/>
            <person name="Nolan M."/>
            <person name="Ohm R."/>
            <person name="Pangilinan J."/>
            <person name="Park H.-J."/>
            <person name="Ramirez L."/>
            <person name="Alfaro M."/>
            <person name="Sun H."/>
            <person name="Tritt A."/>
            <person name="Yoshinaga Y."/>
            <person name="Zwiers L.-H."/>
            <person name="Turgeon B.G."/>
            <person name="Goodwin S.B."/>
            <person name="Spatafora J.W."/>
            <person name="Crous P.W."/>
            <person name="Grigoriev I.V."/>
        </authorList>
    </citation>
    <scope>NUCLEOTIDE SEQUENCE</scope>
    <source>
        <strain evidence="2 4">CBS 781.70</strain>
    </source>
</reference>
<accession>A0A6G1GDB7</accession>